<sequence length="465" mass="51486">MFRIGAKLFRAARIGGSTVSDFRLPPTRFFSINNNVNTGFKTNPVALQMINYAISLARAQKSDESYAQAQLVLEQCHSTQLDESAKGLVFLAMSTLFSERGNFSEAIEKLQKIQDLGLSSLAVRVAASEALTGLYLESYQDDFSSATADMCLQLLETIRLEIGGGGSDILEARAKALKGLVELVHGNVESAQSFFEGAQGDKGCFGNVALSFGEFLHCKRNFQMARELYQRAMQDVSERKDFTDSQSVSACNMNLEETLLGATCALGQLEAHLGNFDDAEEILTAALKKAEECFGNYHPKVGIILTCIALMYQHKAAMERSSSLLIQEGLYRRAIEVLKAPPLEVEGVGATRSRRDILALARECFVMLSMVVCHDFFTSIIYVSVCFDMLFLEPRIYWKQPLKAGRGGYAETLIVQQNRKAEGEKMKQWAETAWTNRRLSLAEALESSESSTKVSVIDTRISRVL</sequence>
<comment type="caution">
    <text evidence="1">The sequence shown here is derived from an EMBL/GenBank/DDBJ whole genome shotgun (WGS) entry which is preliminary data.</text>
</comment>
<protein>
    <recommendedName>
        <fullName evidence="3">Kinesin light chain</fullName>
    </recommendedName>
</protein>
<name>A0A9J5X6P0_SOLCO</name>
<dbReference type="GO" id="GO:0005739">
    <property type="term" value="C:mitochondrion"/>
    <property type="evidence" value="ECO:0007669"/>
    <property type="project" value="TreeGrafter"/>
</dbReference>
<dbReference type="InterPro" id="IPR011990">
    <property type="entry name" value="TPR-like_helical_dom_sf"/>
</dbReference>
<organism evidence="1 2">
    <name type="scientific">Solanum commersonii</name>
    <name type="common">Commerson's wild potato</name>
    <name type="synonym">Commerson's nightshade</name>
    <dbReference type="NCBI Taxonomy" id="4109"/>
    <lineage>
        <taxon>Eukaryota</taxon>
        <taxon>Viridiplantae</taxon>
        <taxon>Streptophyta</taxon>
        <taxon>Embryophyta</taxon>
        <taxon>Tracheophyta</taxon>
        <taxon>Spermatophyta</taxon>
        <taxon>Magnoliopsida</taxon>
        <taxon>eudicotyledons</taxon>
        <taxon>Gunneridae</taxon>
        <taxon>Pentapetalae</taxon>
        <taxon>asterids</taxon>
        <taxon>lamiids</taxon>
        <taxon>Solanales</taxon>
        <taxon>Solanaceae</taxon>
        <taxon>Solanoideae</taxon>
        <taxon>Solaneae</taxon>
        <taxon>Solanum</taxon>
    </lineage>
</organism>
<keyword evidence="2" id="KW-1185">Reference proteome</keyword>
<proteinExistence type="predicted"/>
<gene>
    <name evidence="1" type="ORF">H5410_044293</name>
</gene>
<dbReference type="PANTHER" id="PTHR47868">
    <property type="entry name" value="OS05G0457700 PROTEIN"/>
    <property type="match status" value="1"/>
</dbReference>
<dbReference type="SUPFAM" id="SSF48452">
    <property type="entry name" value="TPR-like"/>
    <property type="match status" value="1"/>
</dbReference>
<evidence type="ECO:0008006" key="3">
    <source>
        <dbReference type="Google" id="ProtNLM"/>
    </source>
</evidence>
<dbReference type="PANTHER" id="PTHR47868:SF2">
    <property type="entry name" value="OS05G0457700 PROTEIN"/>
    <property type="match status" value="1"/>
</dbReference>
<dbReference type="OrthoDB" id="1892356at2759"/>
<dbReference type="Gene3D" id="1.25.40.10">
    <property type="entry name" value="Tetratricopeptide repeat domain"/>
    <property type="match status" value="2"/>
</dbReference>
<evidence type="ECO:0000313" key="1">
    <source>
        <dbReference type="EMBL" id="KAG5583859.1"/>
    </source>
</evidence>
<evidence type="ECO:0000313" key="2">
    <source>
        <dbReference type="Proteomes" id="UP000824120"/>
    </source>
</evidence>
<reference evidence="1 2" key="1">
    <citation type="submission" date="2020-09" db="EMBL/GenBank/DDBJ databases">
        <title>De no assembly of potato wild relative species, Solanum commersonii.</title>
        <authorList>
            <person name="Cho K."/>
        </authorList>
    </citation>
    <scope>NUCLEOTIDE SEQUENCE [LARGE SCALE GENOMIC DNA]</scope>
    <source>
        <strain evidence="1">LZ3.2</strain>
        <tissue evidence="1">Leaf</tissue>
    </source>
</reference>
<dbReference type="Proteomes" id="UP000824120">
    <property type="component" value="Chromosome 9"/>
</dbReference>
<accession>A0A9J5X6P0</accession>
<dbReference type="AlphaFoldDB" id="A0A9J5X6P0"/>
<dbReference type="EMBL" id="JACXVP010000009">
    <property type="protein sequence ID" value="KAG5583859.1"/>
    <property type="molecule type" value="Genomic_DNA"/>
</dbReference>